<comment type="caution">
    <text evidence="1">The sequence shown here is derived from an EMBL/GenBank/DDBJ whole genome shotgun (WGS) entry which is preliminary data.</text>
</comment>
<dbReference type="AlphaFoldDB" id="A0A158L0C6"/>
<name>A0A158L0C6_9BURK</name>
<sequence>MPRESDHAVRMLAFDFQRQILALRKQRCRMLPQRERPPHERQLHAPVAPVRQLLRRRPFFFAFSQPRTPLFEIHRASIVGVDETEIPQLGALIEIGHARRREPQQRLLEAVDRAGPRDPRRERRQLAQEAIASLRRDDVEEKLAAGVLVGFVGREPARAQLRLAQRLQLPLRDAFSKLLHAGLVIRRQPGRPAADERLIQHRLGAGAGRPVRIVACDGPPQRRVQRRPVVQRRRPFVGNLRERRDARAHVFAALVVVRRGREHRVRERLRALQIALVKRFDRQREFPRIGADFIARQQSSVSITRRILDGLRRHRRGQLREQRLRAAPLRAAGGGGVGLGRGLVAVASALGGTLARLLCDGRLVRQLAAEPLRDLIEHDMIRA</sequence>
<protein>
    <submittedName>
        <fullName evidence="1">Uncharacterized protein</fullName>
    </submittedName>
</protein>
<dbReference type="EMBL" id="FCON02000212">
    <property type="protein sequence ID" value="SAL86101.1"/>
    <property type="molecule type" value="Genomic_DNA"/>
</dbReference>
<dbReference type="Proteomes" id="UP000054770">
    <property type="component" value="Unassembled WGS sequence"/>
</dbReference>
<proteinExistence type="predicted"/>
<organism evidence="1 2">
    <name type="scientific">Caballeronia choica</name>
    <dbReference type="NCBI Taxonomy" id="326476"/>
    <lineage>
        <taxon>Bacteria</taxon>
        <taxon>Pseudomonadati</taxon>
        <taxon>Pseudomonadota</taxon>
        <taxon>Betaproteobacteria</taxon>
        <taxon>Burkholderiales</taxon>
        <taxon>Burkholderiaceae</taxon>
        <taxon>Caballeronia</taxon>
    </lineage>
</organism>
<reference evidence="1" key="1">
    <citation type="submission" date="2016-01" db="EMBL/GenBank/DDBJ databases">
        <authorList>
            <person name="Peeters C."/>
        </authorList>
    </citation>
    <scope>NUCLEOTIDE SEQUENCE [LARGE SCALE GENOMIC DNA]</scope>
    <source>
        <strain evidence="1">LMG 22940</strain>
    </source>
</reference>
<gene>
    <name evidence="1" type="ORF">AWB68_07910</name>
</gene>
<accession>A0A158L0C6</accession>
<keyword evidence="2" id="KW-1185">Reference proteome</keyword>
<evidence type="ECO:0000313" key="1">
    <source>
        <dbReference type="EMBL" id="SAL86101.1"/>
    </source>
</evidence>
<evidence type="ECO:0000313" key="2">
    <source>
        <dbReference type="Proteomes" id="UP000054770"/>
    </source>
</evidence>